<accession>A0A2I0IR21</accession>
<comment type="caution">
    <text evidence="1">The sequence shown here is derived from an EMBL/GenBank/DDBJ whole genome shotgun (WGS) entry which is preliminary data.</text>
</comment>
<evidence type="ECO:0000313" key="2">
    <source>
        <dbReference type="Proteomes" id="UP000233551"/>
    </source>
</evidence>
<evidence type="ECO:0000313" key="1">
    <source>
        <dbReference type="EMBL" id="PKI46442.1"/>
    </source>
</evidence>
<gene>
    <name evidence="1" type="ORF">CRG98_033140</name>
</gene>
<dbReference type="EMBL" id="PGOL01002613">
    <property type="protein sequence ID" value="PKI46442.1"/>
    <property type="molecule type" value="Genomic_DNA"/>
</dbReference>
<keyword evidence="2" id="KW-1185">Reference proteome</keyword>
<sequence>MVVLAFRSQIELDNISTSIPFSLVCEPEFHLVEARMRDLSHCLGVSTLPWGRMTDTHEKELPLLAYDPKVEGRLYALSVNGRWTRDRRIWGALDPVHNVSYGFGLEPR</sequence>
<dbReference type="AlphaFoldDB" id="A0A2I0IR21"/>
<protein>
    <submittedName>
        <fullName evidence="1">Uncharacterized protein</fullName>
    </submittedName>
</protein>
<reference evidence="1 2" key="1">
    <citation type="submission" date="2017-11" db="EMBL/GenBank/DDBJ databases">
        <title>De-novo sequencing of pomegranate (Punica granatum L.) genome.</title>
        <authorList>
            <person name="Akparov Z."/>
            <person name="Amiraslanov A."/>
            <person name="Hajiyeva S."/>
            <person name="Abbasov M."/>
            <person name="Kaur K."/>
            <person name="Hamwieh A."/>
            <person name="Solovyev V."/>
            <person name="Salamov A."/>
            <person name="Braich B."/>
            <person name="Kosarev P."/>
            <person name="Mahmoud A."/>
            <person name="Hajiyev E."/>
            <person name="Babayeva S."/>
            <person name="Izzatullayeva V."/>
            <person name="Mammadov A."/>
            <person name="Mammadov A."/>
            <person name="Sharifova S."/>
            <person name="Ojaghi J."/>
            <person name="Eynullazada K."/>
            <person name="Bayramov B."/>
            <person name="Abdulazimova A."/>
            <person name="Shahmuradov I."/>
        </authorList>
    </citation>
    <scope>NUCLEOTIDE SEQUENCE [LARGE SCALE GENOMIC DNA]</scope>
    <source>
        <strain evidence="2">cv. AG2017</strain>
        <tissue evidence="1">Leaf</tissue>
    </source>
</reference>
<name>A0A2I0IR21_PUNGR</name>
<dbReference type="Proteomes" id="UP000233551">
    <property type="component" value="Unassembled WGS sequence"/>
</dbReference>
<proteinExistence type="predicted"/>
<organism evidence="1 2">
    <name type="scientific">Punica granatum</name>
    <name type="common">Pomegranate</name>
    <dbReference type="NCBI Taxonomy" id="22663"/>
    <lineage>
        <taxon>Eukaryota</taxon>
        <taxon>Viridiplantae</taxon>
        <taxon>Streptophyta</taxon>
        <taxon>Embryophyta</taxon>
        <taxon>Tracheophyta</taxon>
        <taxon>Spermatophyta</taxon>
        <taxon>Magnoliopsida</taxon>
        <taxon>eudicotyledons</taxon>
        <taxon>Gunneridae</taxon>
        <taxon>Pentapetalae</taxon>
        <taxon>rosids</taxon>
        <taxon>malvids</taxon>
        <taxon>Myrtales</taxon>
        <taxon>Lythraceae</taxon>
        <taxon>Punica</taxon>
    </lineage>
</organism>